<accession>A0A2V1PAS5</accession>
<dbReference type="EMBL" id="QETF01000002">
    <property type="protein sequence ID" value="PWG18172.1"/>
    <property type="molecule type" value="Genomic_DNA"/>
</dbReference>
<protein>
    <recommendedName>
        <fullName evidence="3">Lipoprotein</fullName>
    </recommendedName>
</protein>
<sequence>MRRGFLLTALILTTTTGCARLADSPVNPLNWFGGGGGTQEAAAPGEAEIRPLVPANPREIVVDQRGPVETITALSVDRTPYGALVTATGQTDIQGYFNAELVPVSIEDGTLTLEFRAEAPPAFTGLGSPRSRLITVAYRLDAAELATIRTVRVTSARNSRSARP</sequence>
<reference evidence="2" key="1">
    <citation type="submission" date="2018-05" db="EMBL/GenBank/DDBJ databases">
        <authorList>
            <person name="Du Z."/>
            <person name="Wang X."/>
        </authorList>
    </citation>
    <scope>NUCLEOTIDE SEQUENCE [LARGE SCALE GENOMIC DNA]</scope>
    <source>
        <strain evidence="2">WDS4C29</strain>
    </source>
</reference>
<dbReference type="PROSITE" id="PS51257">
    <property type="entry name" value="PROKAR_LIPOPROTEIN"/>
    <property type="match status" value="1"/>
</dbReference>
<organism evidence="1 2">
    <name type="scientific">Salibaculum griseiflavum</name>
    <dbReference type="NCBI Taxonomy" id="1914409"/>
    <lineage>
        <taxon>Bacteria</taxon>
        <taxon>Pseudomonadati</taxon>
        <taxon>Pseudomonadota</taxon>
        <taxon>Alphaproteobacteria</taxon>
        <taxon>Rhodobacterales</taxon>
        <taxon>Roseobacteraceae</taxon>
        <taxon>Salibaculum</taxon>
    </lineage>
</organism>
<proteinExistence type="predicted"/>
<evidence type="ECO:0000313" key="1">
    <source>
        <dbReference type="EMBL" id="PWG18172.1"/>
    </source>
</evidence>
<comment type="caution">
    <text evidence="1">The sequence shown here is derived from an EMBL/GenBank/DDBJ whole genome shotgun (WGS) entry which is preliminary data.</text>
</comment>
<gene>
    <name evidence="1" type="ORF">DFK10_02655</name>
</gene>
<dbReference type="AlphaFoldDB" id="A0A2V1PAS5"/>
<name>A0A2V1PAS5_9RHOB</name>
<dbReference type="OrthoDB" id="7773807at2"/>
<dbReference type="Proteomes" id="UP000245293">
    <property type="component" value="Unassembled WGS sequence"/>
</dbReference>
<evidence type="ECO:0000313" key="2">
    <source>
        <dbReference type="Proteomes" id="UP000245293"/>
    </source>
</evidence>
<keyword evidence="2" id="KW-1185">Reference proteome</keyword>
<evidence type="ECO:0008006" key="3">
    <source>
        <dbReference type="Google" id="ProtNLM"/>
    </source>
</evidence>